<proteinExistence type="predicted"/>
<dbReference type="RefSeq" id="WP_169493842.1">
    <property type="nucleotide sequence ID" value="NZ_JABBGM010000005.1"/>
</dbReference>
<organism evidence="3 4">
    <name type="scientific">Novosphingobium olei</name>
    <dbReference type="NCBI Taxonomy" id="2728851"/>
    <lineage>
        <taxon>Bacteria</taxon>
        <taxon>Pseudomonadati</taxon>
        <taxon>Pseudomonadota</taxon>
        <taxon>Alphaproteobacteria</taxon>
        <taxon>Sphingomonadales</taxon>
        <taxon>Sphingomonadaceae</taxon>
        <taxon>Novosphingobium</taxon>
    </lineage>
</organism>
<evidence type="ECO:0000256" key="1">
    <source>
        <dbReference type="SAM" id="MobiDB-lite"/>
    </source>
</evidence>
<protein>
    <recommendedName>
        <fullName evidence="5">PsiF repeat-containing protein</fullName>
    </recommendedName>
</protein>
<dbReference type="Proteomes" id="UP000583556">
    <property type="component" value="Unassembled WGS sequence"/>
</dbReference>
<evidence type="ECO:0008006" key="5">
    <source>
        <dbReference type="Google" id="ProtNLM"/>
    </source>
</evidence>
<dbReference type="EMBL" id="JABBGM010000005">
    <property type="protein sequence ID" value="NML94570.1"/>
    <property type="molecule type" value="Genomic_DNA"/>
</dbReference>
<accession>A0A7Y0BQS0</accession>
<feature type="compositionally biased region" description="Low complexity" evidence="1">
    <location>
        <begin position="17"/>
        <end position="30"/>
    </location>
</feature>
<feature type="region of interest" description="Disordered" evidence="1">
    <location>
        <begin position="17"/>
        <end position="37"/>
    </location>
</feature>
<dbReference type="AlphaFoldDB" id="A0A7Y0BQS0"/>
<keyword evidence="2" id="KW-0732">Signal</keyword>
<evidence type="ECO:0000313" key="4">
    <source>
        <dbReference type="Proteomes" id="UP000583556"/>
    </source>
</evidence>
<keyword evidence="4" id="KW-1185">Reference proteome</keyword>
<gene>
    <name evidence="3" type="ORF">HHL27_12930</name>
</gene>
<comment type="caution">
    <text evidence="3">The sequence shown here is derived from an EMBL/GenBank/DDBJ whole genome shotgun (WGS) entry which is preliminary data.</text>
</comment>
<reference evidence="3 4" key="1">
    <citation type="submission" date="2020-04" db="EMBL/GenBank/DDBJ databases">
        <title>Novosphingobium sp. TW-4 isolated from soil.</title>
        <authorList>
            <person name="Dahal R.H."/>
            <person name="Chaudhary D.K."/>
        </authorList>
    </citation>
    <scope>NUCLEOTIDE SEQUENCE [LARGE SCALE GENOMIC DNA]</scope>
    <source>
        <strain evidence="3 4">TW-4</strain>
    </source>
</reference>
<feature type="signal peptide" evidence="2">
    <location>
        <begin position="1"/>
        <end position="20"/>
    </location>
</feature>
<sequence>MKKTLVLFVSALVISGAAQAQAPASAPSASDTRSDPNRVICRTEMEMGSLTKRKKTCMTQAQWKDMTARSALDIEKRQDLRSVTGG</sequence>
<name>A0A7Y0BQS0_9SPHN</name>
<evidence type="ECO:0000256" key="2">
    <source>
        <dbReference type="SAM" id="SignalP"/>
    </source>
</evidence>
<evidence type="ECO:0000313" key="3">
    <source>
        <dbReference type="EMBL" id="NML94570.1"/>
    </source>
</evidence>
<feature type="chain" id="PRO_5030677628" description="PsiF repeat-containing protein" evidence="2">
    <location>
        <begin position="21"/>
        <end position="86"/>
    </location>
</feature>